<organism evidence="2 3">
    <name type="scientific">Pontibacter ummariensis</name>
    <dbReference type="NCBI Taxonomy" id="1610492"/>
    <lineage>
        <taxon>Bacteria</taxon>
        <taxon>Pseudomonadati</taxon>
        <taxon>Bacteroidota</taxon>
        <taxon>Cytophagia</taxon>
        <taxon>Cytophagales</taxon>
        <taxon>Hymenobacteraceae</taxon>
        <taxon>Pontibacter</taxon>
    </lineage>
</organism>
<protein>
    <submittedName>
        <fullName evidence="2">RHS repeat-associated core domain-containing protein</fullName>
    </submittedName>
</protein>
<feature type="region of interest" description="Disordered" evidence="1">
    <location>
        <begin position="73"/>
        <end position="113"/>
    </location>
</feature>
<evidence type="ECO:0000313" key="2">
    <source>
        <dbReference type="EMBL" id="SNS91693.1"/>
    </source>
</evidence>
<sequence>MYDAQIGRWHVVDPLADLHWDLTPYNYVMNNPLNYVDPFGMDTIRVNNMNSENWKTFNTESDVVELNEVTITPDNQAEESEQSQQSNNSNDWIMGSNSTGGENNQQWPTINRGEIKPYQPNTFGKLKNKIAKLPIGIRQLAEMSYQTADDVYVTFQLGKNRMHLDRSGTTPNEITDAGVSTLVSVLPVSELSGVKSLNAAQFSKLFKGTLILKAPPKLRGYINRGLNKYVIQDWFGLSTGIIQSASEISNDD</sequence>
<evidence type="ECO:0000256" key="1">
    <source>
        <dbReference type="SAM" id="MobiDB-lite"/>
    </source>
</evidence>
<feature type="compositionally biased region" description="Polar residues" evidence="1">
    <location>
        <begin position="95"/>
        <end position="109"/>
    </location>
</feature>
<dbReference type="NCBIfam" id="TIGR03696">
    <property type="entry name" value="Rhs_assc_core"/>
    <property type="match status" value="1"/>
</dbReference>
<name>A0A239IF73_9BACT</name>
<accession>A0A239IF73</accession>
<dbReference type="EMBL" id="FZOQ01000017">
    <property type="protein sequence ID" value="SNS91693.1"/>
    <property type="molecule type" value="Genomic_DNA"/>
</dbReference>
<evidence type="ECO:0000313" key="3">
    <source>
        <dbReference type="Proteomes" id="UP000198432"/>
    </source>
</evidence>
<keyword evidence="3" id="KW-1185">Reference proteome</keyword>
<reference evidence="3" key="1">
    <citation type="submission" date="2017-06" db="EMBL/GenBank/DDBJ databases">
        <authorList>
            <person name="Varghese N."/>
            <person name="Submissions S."/>
        </authorList>
    </citation>
    <scope>NUCLEOTIDE SEQUENCE [LARGE SCALE GENOMIC DNA]</scope>
    <source>
        <strain evidence="3">NKM1</strain>
    </source>
</reference>
<dbReference type="InterPro" id="IPR022385">
    <property type="entry name" value="Rhs_assc_core"/>
</dbReference>
<dbReference type="Gene3D" id="2.180.10.10">
    <property type="entry name" value="RHS repeat-associated core"/>
    <property type="match status" value="1"/>
</dbReference>
<dbReference type="Proteomes" id="UP000198432">
    <property type="component" value="Unassembled WGS sequence"/>
</dbReference>
<gene>
    <name evidence="2" type="ORF">SAMN06296052_1175</name>
</gene>
<dbReference type="AlphaFoldDB" id="A0A239IF73"/>
<proteinExistence type="predicted"/>